<keyword evidence="3" id="KW-1185">Reference proteome</keyword>
<organism evidence="2 3">
    <name type="scientific">Pseudoduganella guangdongensis</name>
    <dbReference type="NCBI Taxonomy" id="2692179"/>
    <lineage>
        <taxon>Bacteria</taxon>
        <taxon>Pseudomonadati</taxon>
        <taxon>Pseudomonadota</taxon>
        <taxon>Betaproteobacteria</taxon>
        <taxon>Burkholderiales</taxon>
        <taxon>Oxalobacteraceae</taxon>
        <taxon>Telluria group</taxon>
        <taxon>Pseudoduganella</taxon>
    </lineage>
</organism>
<dbReference type="Pfam" id="PF00144">
    <property type="entry name" value="Beta-lactamase"/>
    <property type="match status" value="1"/>
</dbReference>
<dbReference type="Proteomes" id="UP000448575">
    <property type="component" value="Unassembled WGS sequence"/>
</dbReference>
<gene>
    <name evidence="2" type="ORF">GTP41_26210</name>
</gene>
<dbReference type="GO" id="GO:0016787">
    <property type="term" value="F:hydrolase activity"/>
    <property type="evidence" value="ECO:0007669"/>
    <property type="project" value="UniProtKB-KW"/>
</dbReference>
<dbReference type="PANTHER" id="PTHR46825">
    <property type="entry name" value="D-ALANYL-D-ALANINE-CARBOXYPEPTIDASE/ENDOPEPTIDASE AMPH"/>
    <property type="match status" value="1"/>
</dbReference>
<reference evidence="2 3" key="1">
    <citation type="submission" date="2019-12" db="EMBL/GenBank/DDBJ databases">
        <title>Novel species isolated from a subtropical stream in China.</title>
        <authorList>
            <person name="Lu H."/>
        </authorList>
    </citation>
    <scope>NUCLEOTIDE SEQUENCE [LARGE SCALE GENOMIC DNA]</scope>
    <source>
        <strain evidence="2 3">DS3</strain>
    </source>
</reference>
<proteinExistence type="predicted"/>
<evidence type="ECO:0000259" key="1">
    <source>
        <dbReference type="Pfam" id="PF00144"/>
    </source>
</evidence>
<dbReference type="SUPFAM" id="SSF56601">
    <property type="entry name" value="beta-lactamase/transpeptidase-like"/>
    <property type="match status" value="1"/>
</dbReference>
<feature type="domain" description="Beta-lactamase-related" evidence="1">
    <location>
        <begin position="17"/>
        <end position="196"/>
    </location>
</feature>
<dbReference type="AlphaFoldDB" id="A0A6N9HPC8"/>
<dbReference type="PANTHER" id="PTHR46825:SF9">
    <property type="entry name" value="BETA-LACTAMASE-RELATED DOMAIN-CONTAINING PROTEIN"/>
    <property type="match status" value="1"/>
</dbReference>
<evidence type="ECO:0000313" key="3">
    <source>
        <dbReference type="Proteomes" id="UP000448575"/>
    </source>
</evidence>
<dbReference type="EMBL" id="WWCJ01000033">
    <property type="protein sequence ID" value="MYN05591.1"/>
    <property type="molecule type" value="Genomic_DNA"/>
</dbReference>
<dbReference type="InterPro" id="IPR050491">
    <property type="entry name" value="AmpC-like"/>
</dbReference>
<keyword evidence="2" id="KW-0378">Hydrolase</keyword>
<dbReference type="InterPro" id="IPR012338">
    <property type="entry name" value="Beta-lactam/transpept-like"/>
</dbReference>
<protein>
    <submittedName>
        <fullName evidence="2">Serine hydrolase</fullName>
    </submittedName>
</protein>
<dbReference type="InterPro" id="IPR001466">
    <property type="entry name" value="Beta-lactam-related"/>
</dbReference>
<accession>A0A6N9HPC8</accession>
<comment type="caution">
    <text evidence="2">The sequence shown here is derived from an EMBL/GenBank/DDBJ whole genome shotgun (WGS) entry which is preliminary data.</text>
</comment>
<sequence length="219" mass="23597">MTLKKTTSRPCSPLHLQRPPLHAPGSAYLYSNLGYIVLGLAAEARGGDSYRALMGREVFAPLQMAADVGAPDVAHQPLAGHVLGDTGWRPAPHTADTRMWLAMTEAAGGVSLSLREYGRYLREQLKGLDGQSAFLGQTTFERIHSPLTGYGHGWGVARDAQLGRVSQHNGSNGNHFSVALVMRDQRRALAISCNCYSVKAVADIETFAGQLALRASRSK</sequence>
<name>A0A6N9HPC8_9BURK</name>
<dbReference type="Gene3D" id="3.40.710.10">
    <property type="entry name" value="DD-peptidase/beta-lactamase superfamily"/>
    <property type="match status" value="1"/>
</dbReference>
<evidence type="ECO:0000313" key="2">
    <source>
        <dbReference type="EMBL" id="MYN05591.1"/>
    </source>
</evidence>